<evidence type="ECO:0000256" key="5">
    <source>
        <dbReference type="ARBA" id="ARBA00023242"/>
    </source>
</evidence>
<sequence>MARNKVKLQYIEHDTIRRATFKKRVKCVLRKTQELIVLSDVNDCTIVYGPYDWALIVWPSSRKKLDRFQWSLGGNPILTRPRIADCRHISEAKCDQVRGKVGEAKKEE</sequence>
<dbReference type="InterPro" id="IPR036879">
    <property type="entry name" value="TF_MADSbox_sf"/>
</dbReference>
<dbReference type="EMBL" id="JBDFQZ010000012">
    <property type="protein sequence ID" value="KAK9672120.1"/>
    <property type="molecule type" value="Genomic_DNA"/>
</dbReference>
<protein>
    <recommendedName>
        <fullName evidence="6">MADS-box domain-containing protein</fullName>
    </recommendedName>
</protein>
<organism evidence="7 8">
    <name type="scientific">Saponaria officinalis</name>
    <name type="common">Common soapwort</name>
    <name type="synonym">Lychnis saponaria</name>
    <dbReference type="NCBI Taxonomy" id="3572"/>
    <lineage>
        <taxon>Eukaryota</taxon>
        <taxon>Viridiplantae</taxon>
        <taxon>Streptophyta</taxon>
        <taxon>Embryophyta</taxon>
        <taxon>Tracheophyta</taxon>
        <taxon>Spermatophyta</taxon>
        <taxon>Magnoliopsida</taxon>
        <taxon>eudicotyledons</taxon>
        <taxon>Gunneridae</taxon>
        <taxon>Pentapetalae</taxon>
        <taxon>Caryophyllales</taxon>
        <taxon>Caryophyllaceae</taxon>
        <taxon>Caryophylleae</taxon>
        <taxon>Saponaria</taxon>
    </lineage>
</organism>
<keyword evidence="2" id="KW-0805">Transcription regulation</keyword>
<evidence type="ECO:0000256" key="3">
    <source>
        <dbReference type="ARBA" id="ARBA00023125"/>
    </source>
</evidence>
<dbReference type="Pfam" id="PF00319">
    <property type="entry name" value="SRF-TF"/>
    <property type="match status" value="1"/>
</dbReference>
<dbReference type="PROSITE" id="PS50066">
    <property type="entry name" value="MADS_BOX_2"/>
    <property type="match status" value="1"/>
</dbReference>
<dbReference type="Gene3D" id="3.40.1810.10">
    <property type="entry name" value="Transcription factor, MADS-box"/>
    <property type="match status" value="1"/>
</dbReference>
<evidence type="ECO:0000256" key="1">
    <source>
        <dbReference type="ARBA" id="ARBA00004123"/>
    </source>
</evidence>
<dbReference type="PRINTS" id="PR00404">
    <property type="entry name" value="MADSDOMAIN"/>
</dbReference>
<evidence type="ECO:0000256" key="2">
    <source>
        <dbReference type="ARBA" id="ARBA00023015"/>
    </source>
</evidence>
<accession>A0AAW1H7W0</accession>
<reference evidence="7" key="1">
    <citation type="submission" date="2024-03" db="EMBL/GenBank/DDBJ databases">
        <title>WGS assembly of Saponaria officinalis var. Norfolk2.</title>
        <authorList>
            <person name="Jenkins J."/>
            <person name="Shu S."/>
            <person name="Grimwood J."/>
            <person name="Barry K."/>
            <person name="Goodstein D."/>
            <person name="Schmutz J."/>
            <person name="Leebens-Mack J."/>
            <person name="Osbourn A."/>
        </authorList>
    </citation>
    <scope>NUCLEOTIDE SEQUENCE [LARGE SCALE GENOMIC DNA]</scope>
    <source>
        <strain evidence="7">JIC</strain>
    </source>
</reference>
<name>A0AAW1H7W0_SAPOF</name>
<proteinExistence type="predicted"/>
<comment type="caution">
    <text evidence="7">The sequence shown here is derived from an EMBL/GenBank/DDBJ whole genome shotgun (WGS) entry which is preliminary data.</text>
</comment>
<keyword evidence="4" id="KW-0804">Transcription</keyword>
<dbReference type="AlphaFoldDB" id="A0AAW1H7W0"/>
<evidence type="ECO:0000313" key="8">
    <source>
        <dbReference type="Proteomes" id="UP001443914"/>
    </source>
</evidence>
<dbReference type="Proteomes" id="UP001443914">
    <property type="component" value="Unassembled WGS sequence"/>
</dbReference>
<comment type="subcellular location">
    <subcellularLocation>
        <location evidence="1">Nucleus</location>
    </subcellularLocation>
</comment>
<keyword evidence="3" id="KW-0238">DNA-binding</keyword>
<keyword evidence="8" id="KW-1185">Reference proteome</keyword>
<dbReference type="SUPFAM" id="SSF55455">
    <property type="entry name" value="SRF-like"/>
    <property type="match status" value="1"/>
</dbReference>
<evidence type="ECO:0000259" key="6">
    <source>
        <dbReference type="PROSITE" id="PS50066"/>
    </source>
</evidence>
<evidence type="ECO:0000256" key="4">
    <source>
        <dbReference type="ARBA" id="ARBA00023163"/>
    </source>
</evidence>
<feature type="domain" description="MADS-box" evidence="6">
    <location>
        <begin position="1"/>
        <end position="49"/>
    </location>
</feature>
<dbReference type="GO" id="GO:0005634">
    <property type="term" value="C:nucleus"/>
    <property type="evidence" value="ECO:0007669"/>
    <property type="project" value="UniProtKB-SubCell"/>
</dbReference>
<evidence type="ECO:0000313" key="7">
    <source>
        <dbReference type="EMBL" id="KAK9672120.1"/>
    </source>
</evidence>
<dbReference type="GO" id="GO:0046983">
    <property type="term" value="F:protein dimerization activity"/>
    <property type="evidence" value="ECO:0007669"/>
    <property type="project" value="InterPro"/>
</dbReference>
<keyword evidence="5" id="KW-0539">Nucleus</keyword>
<dbReference type="GO" id="GO:0003677">
    <property type="term" value="F:DNA binding"/>
    <property type="evidence" value="ECO:0007669"/>
    <property type="project" value="UniProtKB-KW"/>
</dbReference>
<dbReference type="SMART" id="SM00432">
    <property type="entry name" value="MADS"/>
    <property type="match status" value="1"/>
</dbReference>
<dbReference type="InterPro" id="IPR002100">
    <property type="entry name" value="TF_MADSbox"/>
</dbReference>
<gene>
    <name evidence="7" type="ORF">RND81_12G077800</name>
</gene>